<organism evidence="1">
    <name type="scientific">Octopus bimaculoides</name>
    <name type="common">California two-spotted octopus</name>
    <dbReference type="NCBI Taxonomy" id="37653"/>
    <lineage>
        <taxon>Eukaryota</taxon>
        <taxon>Metazoa</taxon>
        <taxon>Spiralia</taxon>
        <taxon>Lophotrochozoa</taxon>
        <taxon>Mollusca</taxon>
        <taxon>Cephalopoda</taxon>
        <taxon>Coleoidea</taxon>
        <taxon>Octopodiformes</taxon>
        <taxon>Octopoda</taxon>
        <taxon>Incirrata</taxon>
        <taxon>Octopodidae</taxon>
        <taxon>Octopus</taxon>
    </lineage>
</organism>
<gene>
    <name evidence="1" type="ORF">OCBIM_22023647mg</name>
</gene>
<reference evidence="1" key="1">
    <citation type="submission" date="2015-07" db="EMBL/GenBank/DDBJ databases">
        <title>MeaNS - Measles Nucleotide Surveillance Program.</title>
        <authorList>
            <person name="Tran T."/>
            <person name="Druce J."/>
        </authorList>
    </citation>
    <scope>NUCLEOTIDE SEQUENCE</scope>
    <source>
        <strain evidence="1">UCB-OBI-ISO-001</strain>
        <tissue evidence="1">Gonad</tissue>
    </source>
</reference>
<evidence type="ECO:0008006" key="2">
    <source>
        <dbReference type="Google" id="ProtNLM"/>
    </source>
</evidence>
<proteinExistence type="predicted"/>
<dbReference type="STRING" id="37653.A0A0L8FFJ6"/>
<accession>A0A0L8FFJ6</accession>
<evidence type="ECO:0000313" key="1">
    <source>
        <dbReference type="EMBL" id="KOF62404.1"/>
    </source>
</evidence>
<dbReference type="PANTHER" id="PTHR45913:SF11">
    <property type="entry name" value="EPM2A-INTERACTING PROTEIN 1"/>
    <property type="match status" value="1"/>
</dbReference>
<dbReference type="EMBL" id="KQ433538">
    <property type="protein sequence ID" value="KOF62404.1"/>
    <property type="molecule type" value="Genomic_DNA"/>
</dbReference>
<dbReference type="PANTHER" id="PTHR45913">
    <property type="entry name" value="EPM2A-INTERACTING PROTEIN 1"/>
    <property type="match status" value="1"/>
</dbReference>
<name>A0A0L8FFJ6_OCTBM</name>
<dbReference type="AlphaFoldDB" id="A0A0L8FFJ6"/>
<protein>
    <recommendedName>
        <fullName evidence="2">DUF4371 domain-containing protein</fullName>
    </recommendedName>
</protein>
<sequence length="385" mass="45047">MANRKVDAENRAFEIRWETKCMLTDIDGKPVCLNCEYNLKRHYERKQDKYKYLIAEQKQRKVSDRVFEMASDLKTQLIEKRKDFVAYFLAVDETTDTTDTAQLLIFICRVDSNLFVMEDILHGTTGKDLFEKICHSVTDMKLPWDKLVGLTTPAIYGEKGGLVGRIHLKMQEKNCAGELTTYYCIIYQETLCAKALSMEHIMSTVTQTVWWLSLGKVLNTVFVVVEEIGQFMDTKRKESKLQGRDRLIYDMYNTVKAFLVKLQQLNSSHFPCCQQHFADKLRTPCIEFTRRFSDFEAQKNNFELLRNQFTLNVETAPVQIQTELIELKCNGRSKQTRTLSFFGITYLCEQLFSVKMNKTSHRSRLIDEHLQFILRISAIQNRPKH</sequence>